<evidence type="ECO:0000256" key="1">
    <source>
        <dbReference type="ARBA" id="ARBA00004370"/>
    </source>
</evidence>
<keyword evidence="5" id="KW-0807">Transducer</keyword>
<keyword evidence="2 5" id="KW-0812">Transmembrane</keyword>
<organism evidence="8 9">
    <name type="scientific">Paralvinella palmiformis</name>
    <dbReference type="NCBI Taxonomy" id="53620"/>
    <lineage>
        <taxon>Eukaryota</taxon>
        <taxon>Metazoa</taxon>
        <taxon>Spiralia</taxon>
        <taxon>Lophotrochozoa</taxon>
        <taxon>Annelida</taxon>
        <taxon>Polychaeta</taxon>
        <taxon>Sedentaria</taxon>
        <taxon>Canalipalpata</taxon>
        <taxon>Terebellida</taxon>
        <taxon>Terebelliformia</taxon>
        <taxon>Alvinellidae</taxon>
        <taxon>Paralvinella</taxon>
    </lineage>
</organism>
<accession>A0AAD9JGV7</accession>
<evidence type="ECO:0000256" key="5">
    <source>
        <dbReference type="RuleBase" id="RU000688"/>
    </source>
</evidence>
<dbReference type="Gene3D" id="1.20.1070.10">
    <property type="entry name" value="Rhodopsin 7-helix transmembrane proteins"/>
    <property type="match status" value="1"/>
</dbReference>
<dbReference type="PRINTS" id="PR00237">
    <property type="entry name" value="GPCRRHODOPSN"/>
</dbReference>
<feature type="transmembrane region" description="Helical" evidence="6">
    <location>
        <begin position="199"/>
        <end position="221"/>
    </location>
</feature>
<dbReference type="InterPro" id="IPR017452">
    <property type="entry name" value="GPCR_Rhodpsn_7TM"/>
</dbReference>
<protein>
    <recommendedName>
        <fullName evidence="7">G-protein coupled receptors family 1 profile domain-containing protein</fullName>
    </recommendedName>
</protein>
<dbReference type="CDD" id="cd00637">
    <property type="entry name" value="7tm_classA_rhodopsin-like"/>
    <property type="match status" value="1"/>
</dbReference>
<comment type="subcellular location">
    <subcellularLocation>
        <location evidence="1">Membrane</location>
    </subcellularLocation>
</comment>
<dbReference type="PROSITE" id="PS50262">
    <property type="entry name" value="G_PROTEIN_RECEP_F1_2"/>
    <property type="match status" value="1"/>
</dbReference>
<evidence type="ECO:0000256" key="3">
    <source>
        <dbReference type="ARBA" id="ARBA00022989"/>
    </source>
</evidence>
<keyword evidence="3 6" id="KW-1133">Transmembrane helix</keyword>
<keyword evidence="5" id="KW-0675">Receptor</keyword>
<evidence type="ECO:0000313" key="8">
    <source>
        <dbReference type="EMBL" id="KAK2152195.1"/>
    </source>
</evidence>
<dbReference type="GO" id="GO:0004930">
    <property type="term" value="F:G protein-coupled receptor activity"/>
    <property type="evidence" value="ECO:0007669"/>
    <property type="project" value="UniProtKB-KW"/>
</dbReference>
<feature type="transmembrane region" description="Helical" evidence="6">
    <location>
        <begin position="154"/>
        <end position="174"/>
    </location>
</feature>
<dbReference type="AlphaFoldDB" id="A0AAD9JGV7"/>
<comment type="similarity">
    <text evidence="5">Belongs to the G-protein coupled receptor 1 family.</text>
</comment>
<proteinExistence type="inferred from homology"/>
<dbReference type="Proteomes" id="UP001208570">
    <property type="component" value="Unassembled WGS sequence"/>
</dbReference>
<keyword evidence="9" id="KW-1185">Reference proteome</keyword>
<name>A0AAD9JGV7_9ANNE</name>
<dbReference type="SUPFAM" id="SSF81321">
    <property type="entry name" value="Family A G protein-coupled receptor-like"/>
    <property type="match status" value="1"/>
</dbReference>
<evidence type="ECO:0000313" key="9">
    <source>
        <dbReference type="Proteomes" id="UP001208570"/>
    </source>
</evidence>
<keyword evidence="5" id="KW-0297">G-protein coupled receptor</keyword>
<sequence length="354" mass="39517">MDATSAYSGPLTTEQQQQLLQHQVVRLTTIPVMRYISFAIGSLGLVGNTFVVAVILGDGAMRRQLTNAYITNQSLLDATVSALLVLTTALEDDGRRFDFDAIADQLFCKLWLTKVWLWAMFVSSTYNLLAMTTERYLAVVHPIWHRGKLTKGKVVGSLAAVWLFGPVYNLAYMVPTSGPTREGGCTVYSLWPNGPWRNAVGVLTICIQFVLPLVLLTFFYVRMIVVLRRRVRPEPGGGGGAAPAGGAPLTRAPGSMARAQANIFKTLLIVSFCFIFCWSWNQIFFLLFNLGYDDIDLTSAFSNFSVVMVFMNCCINPFVYISKYEQFKKTTKRLFACKNNAELRELQTQESSLD</sequence>
<keyword evidence="4 6" id="KW-0472">Membrane</keyword>
<feature type="transmembrane region" description="Helical" evidence="6">
    <location>
        <begin position="266"/>
        <end position="288"/>
    </location>
</feature>
<dbReference type="PANTHER" id="PTHR45698:SF1">
    <property type="entry name" value="TRACE AMINE-ASSOCIATED RECEPTOR 13C-LIKE"/>
    <property type="match status" value="1"/>
</dbReference>
<feature type="transmembrane region" description="Helical" evidence="6">
    <location>
        <begin position="35"/>
        <end position="57"/>
    </location>
</feature>
<dbReference type="InterPro" id="IPR000276">
    <property type="entry name" value="GPCR_Rhodpsn"/>
</dbReference>
<reference evidence="8" key="1">
    <citation type="journal article" date="2023" name="Mol. Biol. Evol.">
        <title>Third-Generation Sequencing Reveals the Adaptive Role of the Epigenome in Three Deep-Sea Polychaetes.</title>
        <authorList>
            <person name="Perez M."/>
            <person name="Aroh O."/>
            <person name="Sun Y."/>
            <person name="Lan Y."/>
            <person name="Juniper S.K."/>
            <person name="Young C.R."/>
            <person name="Angers B."/>
            <person name="Qian P.Y."/>
        </authorList>
    </citation>
    <scope>NUCLEOTIDE SEQUENCE</scope>
    <source>
        <strain evidence="8">P08H-3</strain>
    </source>
</reference>
<feature type="domain" description="G-protein coupled receptors family 1 profile" evidence="7">
    <location>
        <begin position="47"/>
        <end position="320"/>
    </location>
</feature>
<dbReference type="EMBL" id="JAODUP010000337">
    <property type="protein sequence ID" value="KAK2152195.1"/>
    <property type="molecule type" value="Genomic_DNA"/>
</dbReference>
<evidence type="ECO:0000256" key="6">
    <source>
        <dbReference type="SAM" id="Phobius"/>
    </source>
</evidence>
<evidence type="ECO:0000256" key="4">
    <source>
        <dbReference type="ARBA" id="ARBA00023136"/>
    </source>
</evidence>
<evidence type="ECO:0000259" key="7">
    <source>
        <dbReference type="PROSITE" id="PS50262"/>
    </source>
</evidence>
<dbReference type="PANTHER" id="PTHR45698">
    <property type="entry name" value="TRACE AMINE-ASSOCIATED RECEPTOR 19N-RELATED"/>
    <property type="match status" value="1"/>
</dbReference>
<gene>
    <name evidence="8" type="ORF">LSH36_337g01034</name>
</gene>
<evidence type="ECO:0000256" key="2">
    <source>
        <dbReference type="ARBA" id="ARBA00022692"/>
    </source>
</evidence>
<dbReference type="GO" id="GO:0016020">
    <property type="term" value="C:membrane"/>
    <property type="evidence" value="ECO:0007669"/>
    <property type="project" value="UniProtKB-SubCell"/>
</dbReference>
<dbReference type="Pfam" id="PF00001">
    <property type="entry name" value="7tm_1"/>
    <property type="match status" value="1"/>
</dbReference>
<dbReference type="PROSITE" id="PS00237">
    <property type="entry name" value="G_PROTEIN_RECEP_F1_1"/>
    <property type="match status" value="1"/>
</dbReference>
<feature type="transmembrane region" description="Helical" evidence="6">
    <location>
        <begin position="300"/>
        <end position="321"/>
    </location>
</feature>
<comment type="caution">
    <text evidence="8">The sequence shown here is derived from an EMBL/GenBank/DDBJ whole genome shotgun (WGS) entry which is preliminary data.</text>
</comment>